<dbReference type="AlphaFoldDB" id="D5UR95"/>
<gene>
    <name evidence="1" type="ordered locus">Tpau_2480</name>
</gene>
<proteinExistence type="predicted"/>
<sequence>MTDEHWPLDQLGHFACGSGIHVEASCCGASFATRIGGFVAKIQFPVLSTPWQRAKLEAPSSFAVDPAIPLADEREPHQEWGVVSQWRTQVGASEQEPVSVRVQRLGFTIVDRFHEREGIAQIHKDTPAVLDRWWDLFCAWVSILSTQDPRDHLRLQGAARRDPVWMWVGGGKERRGQTVSSDAIRWDRTGTPLDPATVETCMYLAGTEESPPTEWLFVRDARSAVAAGDYRRAVIDAGTAAELAITELLDQHLSAVEEAVAEALMSRSRALEQRSKLMKELGAGFIPDGFAGTLQRPRNAAAHSGQAPTLEVAQGAIAVAVALLEQSTPLLALVPAELASE</sequence>
<evidence type="ECO:0000313" key="2">
    <source>
        <dbReference type="Proteomes" id="UP000001213"/>
    </source>
</evidence>
<evidence type="ECO:0008006" key="3">
    <source>
        <dbReference type="Google" id="ProtNLM"/>
    </source>
</evidence>
<dbReference type="HOGENOM" id="CLU_813636_0_0_11"/>
<name>D5UR95_TSUPD</name>
<evidence type="ECO:0000313" key="1">
    <source>
        <dbReference type="EMBL" id="ADG79084.1"/>
    </source>
</evidence>
<reference evidence="2" key="1">
    <citation type="submission" date="2010-03" db="EMBL/GenBank/DDBJ databases">
        <title>The complete chromosome of Tsukamurella paurometabola DSM 20162.</title>
        <authorList>
            <consortium name="US DOE Joint Genome Institute (JGI-PGF)"/>
            <person name="Lucas S."/>
            <person name="Copeland A."/>
            <person name="Lapidus A."/>
            <person name="Glavina del Rio T."/>
            <person name="Dalin E."/>
            <person name="Tice H."/>
            <person name="Bruce D."/>
            <person name="Goodwin L."/>
            <person name="Pitluck S."/>
            <person name="Kyrpides N."/>
            <person name="Mavromatis K."/>
            <person name="Ivanova N."/>
            <person name="Mikhailova N."/>
            <person name="Munk A.C."/>
            <person name="Brettin T."/>
            <person name="Detter J.C."/>
            <person name="Tapia R."/>
            <person name="Han C."/>
            <person name="Larimer F."/>
            <person name="Land M."/>
            <person name="Hauser L."/>
            <person name="Markowitz V."/>
            <person name="Cheng J.-F."/>
            <person name="Hugenholtz P."/>
            <person name="Woyke T."/>
            <person name="Wu D."/>
            <person name="Jando M."/>
            <person name="Brambilla E."/>
            <person name="Klenk H.-P."/>
            <person name="Eisen J.A."/>
        </authorList>
    </citation>
    <scope>NUCLEOTIDE SEQUENCE [LARGE SCALE GENOMIC DNA]</scope>
    <source>
        <strain evidence="2">ATCC 8368 / DSM 20162 / CCUG 35730 / CIP 100753 / JCM 10117 / KCTC 9821 / NBRC 16120 / NCIMB 702349 / NCTC 13040</strain>
    </source>
</reference>
<organism evidence="1 2">
    <name type="scientific">Tsukamurella paurometabola (strain ATCC 8368 / DSM 20162 / CCUG 35730 / CIP 100753 / JCM 10117 / KCTC 9821 / NBRC 16120 / NCIMB 702349 / NCTC 13040)</name>
    <name type="common">Corynebacterium paurometabolum</name>
    <dbReference type="NCBI Taxonomy" id="521096"/>
    <lineage>
        <taxon>Bacteria</taxon>
        <taxon>Bacillati</taxon>
        <taxon>Actinomycetota</taxon>
        <taxon>Actinomycetes</taxon>
        <taxon>Mycobacteriales</taxon>
        <taxon>Tsukamurellaceae</taxon>
        <taxon>Tsukamurella</taxon>
    </lineage>
</organism>
<protein>
    <recommendedName>
        <fullName evidence="3">ApeA N-terminal domain-containing protein</fullName>
    </recommendedName>
</protein>
<dbReference type="KEGG" id="tpr:Tpau_2480"/>
<dbReference type="EMBL" id="CP001966">
    <property type="protein sequence ID" value="ADG79084.1"/>
    <property type="molecule type" value="Genomic_DNA"/>
</dbReference>
<dbReference type="RefSeq" id="WP_013127103.1">
    <property type="nucleotide sequence ID" value="NC_014158.1"/>
</dbReference>
<reference evidence="1 2" key="2">
    <citation type="journal article" date="2011" name="Stand. Genomic Sci.">
        <title>Complete genome sequence of Tsukamurella paurometabola type strain (no. 33).</title>
        <authorList>
            <person name="Munk A.C."/>
            <person name="Lapidus A."/>
            <person name="Lucas S."/>
            <person name="Nolan M."/>
            <person name="Tice H."/>
            <person name="Cheng J.F."/>
            <person name="Del Rio T.G."/>
            <person name="Goodwin L."/>
            <person name="Pitluck S."/>
            <person name="Liolios K."/>
            <person name="Huntemann M."/>
            <person name="Ivanova N."/>
            <person name="Mavromatis K."/>
            <person name="Mikhailova N."/>
            <person name="Pati A."/>
            <person name="Chen A."/>
            <person name="Palaniappan K."/>
            <person name="Tapia R."/>
            <person name="Han C."/>
            <person name="Land M."/>
            <person name="Hauser L."/>
            <person name="Chang Y.J."/>
            <person name="Jeffries C.D."/>
            <person name="Brettin T."/>
            <person name="Yasawong M."/>
            <person name="Brambilla E.M."/>
            <person name="Rohde M."/>
            <person name="Sikorski J."/>
            <person name="Goker M."/>
            <person name="Detter J.C."/>
            <person name="Woyke T."/>
            <person name="Bristow J."/>
            <person name="Eisen J.A."/>
            <person name="Markowitz V."/>
            <person name="Hugenholtz P."/>
            <person name="Kyrpides N.C."/>
            <person name="Klenk H.P."/>
        </authorList>
    </citation>
    <scope>NUCLEOTIDE SEQUENCE [LARGE SCALE GENOMIC DNA]</scope>
    <source>
        <strain evidence="2">ATCC 8368 / DSM 20162 / CCUG 35730 / CIP 100753 / JCM 10117 / KCTC 9821 / NBRC 16120 / NCIMB 702349 / NCTC 13040</strain>
    </source>
</reference>
<keyword evidence="2" id="KW-1185">Reference proteome</keyword>
<dbReference type="STRING" id="521096.Tpau_2480"/>
<accession>D5UR95</accession>
<dbReference type="Proteomes" id="UP000001213">
    <property type="component" value="Chromosome"/>
</dbReference>
<dbReference type="eggNOG" id="ENOG5033EN0">
    <property type="taxonomic scope" value="Bacteria"/>
</dbReference>